<organism evidence="6 7">
    <name type="scientific">Adiantum capillus-veneris</name>
    <name type="common">Maidenhair fern</name>
    <dbReference type="NCBI Taxonomy" id="13818"/>
    <lineage>
        <taxon>Eukaryota</taxon>
        <taxon>Viridiplantae</taxon>
        <taxon>Streptophyta</taxon>
        <taxon>Embryophyta</taxon>
        <taxon>Tracheophyta</taxon>
        <taxon>Polypodiopsida</taxon>
        <taxon>Polypodiidae</taxon>
        <taxon>Polypodiales</taxon>
        <taxon>Pteridineae</taxon>
        <taxon>Pteridaceae</taxon>
        <taxon>Vittarioideae</taxon>
        <taxon>Adiantum</taxon>
    </lineage>
</organism>
<dbReference type="GO" id="GO:0046983">
    <property type="term" value="F:protein dimerization activity"/>
    <property type="evidence" value="ECO:0007669"/>
    <property type="project" value="InterPro"/>
</dbReference>
<dbReference type="InterPro" id="IPR036638">
    <property type="entry name" value="HLH_DNA-bd_sf"/>
</dbReference>
<dbReference type="PROSITE" id="PS50888">
    <property type="entry name" value="BHLH"/>
    <property type="match status" value="1"/>
</dbReference>
<evidence type="ECO:0000256" key="4">
    <source>
        <dbReference type="ARBA" id="ARBA00023242"/>
    </source>
</evidence>
<protein>
    <recommendedName>
        <fullName evidence="5">BHLH domain-containing protein</fullName>
    </recommendedName>
</protein>
<dbReference type="GO" id="GO:0003700">
    <property type="term" value="F:DNA-binding transcription factor activity"/>
    <property type="evidence" value="ECO:0007669"/>
    <property type="project" value="InterPro"/>
</dbReference>
<gene>
    <name evidence="6" type="ORF">GOP47_0001938</name>
</gene>
<comment type="caution">
    <text evidence="6">The sequence shown here is derived from an EMBL/GenBank/DDBJ whole genome shotgun (WGS) entry which is preliminary data.</text>
</comment>
<dbReference type="InterPro" id="IPR011598">
    <property type="entry name" value="bHLH_dom"/>
</dbReference>
<evidence type="ECO:0000313" key="6">
    <source>
        <dbReference type="EMBL" id="KAI5082195.1"/>
    </source>
</evidence>
<keyword evidence="2" id="KW-0805">Transcription regulation</keyword>
<evidence type="ECO:0000313" key="7">
    <source>
        <dbReference type="Proteomes" id="UP000886520"/>
    </source>
</evidence>
<accession>A0A9D4ZR59</accession>
<dbReference type="EMBL" id="JABFUD020000003">
    <property type="protein sequence ID" value="KAI5082195.1"/>
    <property type="molecule type" value="Genomic_DNA"/>
</dbReference>
<dbReference type="GO" id="GO:0005634">
    <property type="term" value="C:nucleus"/>
    <property type="evidence" value="ECO:0007669"/>
    <property type="project" value="UniProtKB-SubCell"/>
</dbReference>
<keyword evidence="4" id="KW-0539">Nucleus</keyword>
<dbReference type="InterPro" id="IPR044273">
    <property type="entry name" value="PIF3-like"/>
</dbReference>
<dbReference type="SMART" id="SM00353">
    <property type="entry name" value="HLH"/>
    <property type="match status" value="1"/>
</dbReference>
<dbReference type="InterPro" id="IPR047265">
    <property type="entry name" value="PIF1-like_bHLH"/>
</dbReference>
<dbReference type="PANTHER" id="PTHR46807">
    <property type="entry name" value="TRANSCRIPTION FACTOR PIF3"/>
    <property type="match status" value="1"/>
</dbReference>
<comment type="subcellular location">
    <subcellularLocation>
        <location evidence="1">Nucleus</location>
    </subcellularLocation>
</comment>
<dbReference type="CDD" id="cd11445">
    <property type="entry name" value="bHLH_AtPIF_like"/>
    <property type="match status" value="1"/>
</dbReference>
<evidence type="ECO:0000256" key="3">
    <source>
        <dbReference type="ARBA" id="ARBA00023163"/>
    </source>
</evidence>
<dbReference type="Pfam" id="PF00010">
    <property type="entry name" value="HLH"/>
    <property type="match status" value="1"/>
</dbReference>
<feature type="domain" description="BHLH" evidence="5">
    <location>
        <begin position="405"/>
        <end position="454"/>
    </location>
</feature>
<proteinExistence type="predicted"/>
<dbReference type="AlphaFoldDB" id="A0A9D4ZR59"/>
<evidence type="ECO:0000256" key="1">
    <source>
        <dbReference type="ARBA" id="ARBA00004123"/>
    </source>
</evidence>
<name>A0A9D4ZR59_ADICA</name>
<keyword evidence="7" id="KW-1185">Reference proteome</keyword>
<dbReference type="Proteomes" id="UP000886520">
    <property type="component" value="Chromosome 2"/>
</dbReference>
<dbReference type="OrthoDB" id="690068at2759"/>
<dbReference type="Gene3D" id="4.10.280.10">
    <property type="entry name" value="Helix-loop-helix DNA-binding domain"/>
    <property type="match status" value="1"/>
</dbReference>
<dbReference type="SUPFAM" id="SSF47459">
    <property type="entry name" value="HLH, helix-loop-helix DNA-binding domain"/>
    <property type="match status" value="1"/>
</dbReference>
<sequence>MSNNGEAFITYAQYNLGGDYKSGITEDEMVTWLQCPLDYTTERDYCSELFRSLSSSTYSRRPRSEQNQGVLLSMPEGGQLFEERAASPGPENAAGDAVALGARCASGFVYSEAVLEAFNKVRTIMQPSSCLQSSITSPKKRGNAFAAPSFLQVQHEKQEPYVRYIPSRSGELGTSMTAMAENYQAYGGRHRSNYSYLSSCVSSAVVMNQSSMQRSEPTKEAATAFCKSPAACSLSNREGSATRGLDTHVQMPHMPCEGSSLYGLVTAKDQLKSCHHLHAHVSITGHCTSVPCAVKERDQVSHLTDTGRHVQESGDTHSELVALPSCSGGSQISGEMSAKETSSLEKHKVEDCDYQSKNADVDSAEMNLLNRRRFKRSRVAESHNLSEKVHFNPSFCYTSEGVSNDGLPKCVMVTQRRRNRINEKLKTLQELIPNSCKTDKASVLDEAIEYLKALQSQLQMMSTRNGMSLPPVVTPAGVQHFHGVVQMAPFHPLGIGLPPVNGSTGVGMGPGLSNLPQGIDGRPLQAIPAISPLFNVTTVPVASQFVGSQLYLGLELPSSEFMALQEAPVQESLGQSQAKVTKQVVPEELKAGTLKRLTRRHPSLESTSLSNLAGTINLITRAKATVSLSGYLYKKER</sequence>
<evidence type="ECO:0000259" key="5">
    <source>
        <dbReference type="PROSITE" id="PS50888"/>
    </source>
</evidence>
<reference evidence="6" key="1">
    <citation type="submission" date="2021-01" db="EMBL/GenBank/DDBJ databases">
        <title>Adiantum capillus-veneris genome.</title>
        <authorList>
            <person name="Fang Y."/>
            <person name="Liao Q."/>
        </authorList>
    </citation>
    <scope>NUCLEOTIDE SEQUENCE</scope>
    <source>
        <strain evidence="6">H3</strain>
        <tissue evidence="6">Leaf</tissue>
    </source>
</reference>
<dbReference type="PANTHER" id="PTHR46807:SF1">
    <property type="entry name" value="TRANSCRIPTION FACTOR PIF3"/>
    <property type="match status" value="1"/>
</dbReference>
<keyword evidence="3" id="KW-0804">Transcription</keyword>
<evidence type="ECO:0000256" key="2">
    <source>
        <dbReference type="ARBA" id="ARBA00023015"/>
    </source>
</evidence>